<dbReference type="Proteomes" id="UP000706151">
    <property type="component" value="Unassembled WGS sequence"/>
</dbReference>
<dbReference type="EMBL" id="JADJOT010000008">
    <property type="protein sequence ID" value="MBK7954241.1"/>
    <property type="molecule type" value="Genomic_DNA"/>
</dbReference>
<evidence type="ECO:0000313" key="3">
    <source>
        <dbReference type="EMBL" id="MBK7954241.1"/>
    </source>
</evidence>
<comment type="caution">
    <text evidence="3">The sequence shown here is derived from an EMBL/GenBank/DDBJ whole genome shotgun (WGS) entry which is preliminary data.</text>
</comment>
<gene>
    <name evidence="3" type="ORF">IPK02_09920</name>
</gene>
<organism evidence="3 4">
    <name type="scientific">Candidatus Accumulibacter affinis</name>
    <dbReference type="NCBI Taxonomy" id="2954384"/>
    <lineage>
        <taxon>Bacteria</taxon>
        <taxon>Pseudomonadati</taxon>
        <taxon>Pseudomonadota</taxon>
        <taxon>Betaproteobacteria</taxon>
        <taxon>Candidatus Accumulibacter</taxon>
    </lineage>
</organism>
<dbReference type="Pfam" id="PF03992">
    <property type="entry name" value="ABM"/>
    <property type="match status" value="1"/>
</dbReference>
<dbReference type="Gene3D" id="3.30.70.100">
    <property type="match status" value="1"/>
</dbReference>
<feature type="domain" description="ABM" evidence="2">
    <location>
        <begin position="19"/>
        <end position="90"/>
    </location>
</feature>
<dbReference type="GO" id="GO:0004497">
    <property type="term" value="F:monooxygenase activity"/>
    <property type="evidence" value="ECO:0007669"/>
    <property type="project" value="UniProtKB-KW"/>
</dbReference>
<dbReference type="AlphaFoldDB" id="A0A935T9H4"/>
<sequence length="199" mass="22553">MSDEVTSTPVRSKLSGESVTLLIQQRVRPDALARYEQWLRIIAAKAAEYPGHQGVHIIRPPAGHNEYSILIRFASVADAERWTSSTDRQRLLAEIADAFEHKDQFHIQPGIEFWFTPPSRAQKKPAPWKQWLITTSVIWPLTMLIPPLFKPLFAAVPVLATWGISHGIIAATIVALVVFLIMPRYVHIVSRWLFESPSD</sequence>
<feature type="transmembrane region" description="Helical" evidence="1">
    <location>
        <begin position="131"/>
        <end position="149"/>
    </location>
</feature>
<accession>A0A935T9H4</accession>
<dbReference type="InterPro" id="IPR007138">
    <property type="entry name" value="ABM_dom"/>
</dbReference>
<evidence type="ECO:0000259" key="2">
    <source>
        <dbReference type="Pfam" id="PF03992"/>
    </source>
</evidence>
<evidence type="ECO:0000313" key="4">
    <source>
        <dbReference type="Proteomes" id="UP000706151"/>
    </source>
</evidence>
<reference evidence="3 4" key="1">
    <citation type="submission" date="2020-10" db="EMBL/GenBank/DDBJ databases">
        <title>Connecting structure to function with the recovery of over 1000 high-quality activated sludge metagenome-assembled genomes encoding full-length rRNA genes using long-read sequencing.</title>
        <authorList>
            <person name="Singleton C.M."/>
            <person name="Petriglieri F."/>
            <person name="Kristensen J.M."/>
            <person name="Kirkegaard R.H."/>
            <person name="Michaelsen T.Y."/>
            <person name="Andersen M.H."/>
            <person name="Karst S.M."/>
            <person name="Dueholm M.S."/>
            <person name="Nielsen P.H."/>
            <person name="Albertsen M."/>
        </authorList>
    </citation>
    <scope>NUCLEOTIDE SEQUENCE [LARGE SCALE GENOMIC DNA]</scope>
    <source>
        <strain evidence="3">Fred_18-Q3-R57-64_BAT3C.720</strain>
    </source>
</reference>
<keyword evidence="3" id="KW-0560">Oxidoreductase</keyword>
<evidence type="ECO:0000256" key="1">
    <source>
        <dbReference type="SAM" id="Phobius"/>
    </source>
</evidence>
<name>A0A935T9H4_9PROT</name>
<dbReference type="PANTHER" id="PTHR40057:SF1">
    <property type="entry name" value="SLR1162 PROTEIN"/>
    <property type="match status" value="1"/>
</dbReference>
<keyword evidence="1" id="KW-1133">Transmembrane helix</keyword>
<keyword evidence="1" id="KW-0472">Membrane</keyword>
<protein>
    <submittedName>
        <fullName evidence="3">Antibiotic biosynthesis monooxygenase</fullName>
    </submittedName>
</protein>
<feature type="transmembrane region" description="Helical" evidence="1">
    <location>
        <begin position="155"/>
        <end position="181"/>
    </location>
</feature>
<proteinExistence type="predicted"/>
<dbReference type="PANTHER" id="PTHR40057">
    <property type="entry name" value="SLR1162 PROTEIN"/>
    <property type="match status" value="1"/>
</dbReference>
<dbReference type="InterPro" id="IPR038762">
    <property type="entry name" value="ABM_predict"/>
</dbReference>
<keyword evidence="3" id="KW-0503">Monooxygenase</keyword>
<dbReference type="InterPro" id="IPR011008">
    <property type="entry name" value="Dimeric_a/b-barrel"/>
</dbReference>
<dbReference type="SUPFAM" id="SSF54909">
    <property type="entry name" value="Dimeric alpha+beta barrel"/>
    <property type="match status" value="1"/>
</dbReference>
<keyword evidence="1" id="KW-0812">Transmembrane</keyword>